<keyword evidence="2" id="KW-1185">Reference proteome</keyword>
<comment type="caution">
    <text evidence="1">The sequence shown here is derived from an EMBL/GenBank/DDBJ whole genome shotgun (WGS) entry which is preliminary data.</text>
</comment>
<gene>
    <name evidence="1" type="ORF">CCMP2556_LOCUS41374</name>
</gene>
<dbReference type="EMBL" id="CAXAMN010024273">
    <property type="protein sequence ID" value="CAK9085197.1"/>
    <property type="molecule type" value="Genomic_DNA"/>
</dbReference>
<evidence type="ECO:0000313" key="2">
    <source>
        <dbReference type="Proteomes" id="UP001642484"/>
    </source>
</evidence>
<protein>
    <submittedName>
        <fullName evidence="1">Uncharacterized protein</fullName>
    </submittedName>
</protein>
<evidence type="ECO:0000313" key="1">
    <source>
        <dbReference type="EMBL" id="CAK9085197.1"/>
    </source>
</evidence>
<name>A0ABP0QAF0_9DINO</name>
<organism evidence="1 2">
    <name type="scientific">Durusdinium trenchii</name>
    <dbReference type="NCBI Taxonomy" id="1381693"/>
    <lineage>
        <taxon>Eukaryota</taxon>
        <taxon>Sar</taxon>
        <taxon>Alveolata</taxon>
        <taxon>Dinophyceae</taxon>
        <taxon>Suessiales</taxon>
        <taxon>Symbiodiniaceae</taxon>
        <taxon>Durusdinium</taxon>
    </lineage>
</organism>
<dbReference type="Proteomes" id="UP001642484">
    <property type="component" value="Unassembled WGS sequence"/>
</dbReference>
<accession>A0ABP0QAF0</accession>
<sequence>MVERLWPLLLCLASARYDKPPCLEGETLASLSGRSLCVTDCGPEVAHEACPYETPQGTFAKPKCLLVPAPTGDPTHPDMRKQFCALECRSDSYCPKGAKCTLIDALNERDPWGEVNPVARNYPHLISDDELRGVCTFRTKTGKGVKAAATLELKFSKTADGFTLGTVTLEILRERGIKPPPDWRHSSCRRLSRAECLSKQMNG</sequence>
<reference evidence="1 2" key="1">
    <citation type="submission" date="2024-02" db="EMBL/GenBank/DDBJ databases">
        <authorList>
            <person name="Chen Y."/>
            <person name="Shah S."/>
            <person name="Dougan E. K."/>
            <person name="Thang M."/>
            <person name="Chan C."/>
        </authorList>
    </citation>
    <scope>NUCLEOTIDE SEQUENCE [LARGE SCALE GENOMIC DNA]</scope>
</reference>
<proteinExistence type="predicted"/>